<protein>
    <recommendedName>
        <fullName evidence="10">Cytochrome c-type biogenesis protein CcmE</fullName>
    </recommendedName>
    <alternativeName>
        <fullName evidence="10">Cytochrome c maturation protein E</fullName>
    </alternativeName>
    <alternativeName>
        <fullName evidence="10">Heme chaperone CcmE</fullName>
    </alternativeName>
</protein>
<dbReference type="PANTHER" id="PTHR34128:SF2">
    <property type="entry name" value="CYTOCHROME C-TYPE BIOGENESIS PROTEIN CCME HOMOLOG, MITOCHONDRIAL"/>
    <property type="match status" value="1"/>
</dbReference>
<dbReference type="GO" id="GO:0020037">
    <property type="term" value="F:heme binding"/>
    <property type="evidence" value="ECO:0007669"/>
    <property type="project" value="InterPro"/>
</dbReference>
<dbReference type="SUPFAM" id="SSF82093">
    <property type="entry name" value="Heme chaperone CcmE"/>
    <property type="match status" value="1"/>
</dbReference>
<gene>
    <name evidence="10 13" type="primary">ccmE</name>
    <name evidence="10" type="synonym">cycJ</name>
    <name evidence="13" type="ORF">ABOZ73_03730</name>
</gene>
<feature type="region of interest" description="Disordered" evidence="12">
    <location>
        <begin position="144"/>
        <end position="167"/>
    </location>
</feature>
<feature type="topological domain" description="Extracellular" evidence="10">
    <location>
        <begin position="37"/>
        <end position="167"/>
    </location>
</feature>
<evidence type="ECO:0000256" key="10">
    <source>
        <dbReference type="HAMAP-Rule" id="MF_01959"/>
    </source>
</evidence>
<comment type="function">
    <text evidence="10">Heme chaperone required for the biogenesis of c-type cytochromes. Transiently binds heme delivered by CcmC and transfers the heme to apo-cytochromes in a process facilitated by CcmF and CcmH.</text>
</comment>
<dbReference type="InterPro" id="IPR004329">
    <property type="entry name" value="CcmE"/>
</dbReference>
<dbReference type="InterPro" id="IPR036127">
    <property type="entry name" value="CcmE-like_sf"/>
</dbReference>
<comment type="similarity">
    <text evidence="10">Belongs to the CcmE/CycJ family.</text>
</comment>
<dbReference type="Pfam" id="PF03100">
    <property type="entry name" value="CcmE"/>
    <property type="match status" value="1"/>
</dbReference>
<dbReference type="GO" id="GO:0017004">
    <property type="term" value="P:cytochrome complex assembly"/>
    <property type="evidence" value="ECO:0007669"/>
    <property type="project" value="UniProtKB-KW"/>
</dbReference>
<dbReference type="HAMAP" id="MF_01959">
    <property type="entry name" value="CcmE"/>
    <property type="match status" value="1"/>
</dbReference>
<proteinExistence type="inferred from homology"/>
<evidence type="ECO:0000256" key="12">
    <source>
        <dbReference type="SAM" id="MobiDB-lite"/>
    </source>
</evidence>
<dbReference type="InterPro" id="IPR012340">
    <property type="entry name" value="NA-bd_OB-fold"/>
</dbReference>
<keyword evidence="5 10" id="KW-0201">Cytochrome c-type biogenesis</keyword>
<keyword evidence="2 10" id="KW-0349">Heme</keyword>
<dbReference type="GO" id="GO:0046872">
    <property type="term" value="F:metal ion binding"/>
    <property type="evidence" value="ECO:0007669"/>
    <property type="project" value="UniProtKB-KW"/>
</dbReference>
<keyword evidence="6 10" id="KW-0735">Signal-anchor</keyword>
<keyword evidence="9 10" id="KW-0472">Membrane</keyword>
<dbReference type="GO" id="GO:0017003">
    <property type="term" value="P:protein-heme linkage"/>
    <property type="evidence" value="ECO:0007669"/>
    <property type="project" value="UniProtKB-UniRule"/>
</dbReference>
<evidence type="ECO:0000256" key="6">
    <source>
        <dbReference type="ARBA" id="ARBA00022968"/>
    </source>
</evidence>
<feature type="binding site" description="covalent" evidence="10 11">
    <location>
        <position position="130"/>
    </location>
    <ligand>
        <name>heme</name>
        <dbReference type="ChEBI" id="CHEBI:30413"/>
    </ligand>
</feature>
<organism evidence="13">
    <name type="scientific">Caulobacter sp. 73W</name>
    <dbReference type="NCBI Taxonomy" id="3161137"/>
    <lineage>
        <taxon>Bacteria</taxon>
        <taxon>Pseudomonadati</taxon>
        <taxon>Pseudomonadota</taxon>
        <taxon>Alphaproteobacteria</taxon>
        <taxon>Caulobacterales</taxon>
        <taxon>Caulobacteraceae</taxon>
        <taxon>Caulobacter</taxon>
    </lineage>
</organism>
<keyword evidence="8 10" id="KW-0408">Iron</keyword>
<dbReference type="NCBIfam" id="NF009727">
    <property type="entry name" value="PRK13254.1-1"/>
    <property type="match status" value="1"/>
</dbReference>
<keyword evidence="3 10" id="KW-0812">Transmembrane</keyword>
<accession>A0AB39KV06</accession>
<feature type="binding site" description="axial binding residue" evidence="10 11">
    <location>
        <position position="134"/>
    </location>
    <ligand>
        <name>heme</name>
        <dbReference type="ChEBI" id="CHEBI:30413"/>
    </ligand>
    <ligandPart>
        <name>Fe</name>
        <dbReference type="ChEBI" id="CHEBI:18248"/>
    </ligandPart>
</feature>
<dbReference type="RefSeq" id="WP_369060832.1">
    <property type="nucleotide sequence ID" value="NZ_CP158375.1"/>
</dbReference>
<feature type="topological domain" description="Cytoplasmic" evidence="10">
    <location>
        <begin position="1"/>
        <end position="15"/>
    </location>
</feature>
<dbReference type="NCBIfam" id="NF009731">
    <property type="entry name" value="PRK13254.1-5"/>
    <property type="match status" value="1"/>
</dbReference>
<name>A0AB39KV06_9CAUL</name>
<sequence length="167" mass="17960">MSFSFWPKSRTARRRLMVVLAAAPVLALAVGLSLYGLRDSISLFYTPAQAQEANVPAGRAVQLGGLVTAGSVVKHPDGRVEFTVADQMASAKVVYQGDLPDLFREGQGIVATGSFDEQGVFVAKQVLAKHDERYMPREVAKAIKEQGEWRGDGAPPADPKAYGKPSE</sequence>
<evidence type="ECO:0000313" key="13">
    <source>
        <dbReference type="EMBL" id="XDO97543.1"/>
    </source>
</evidence>
<evidence type="ECO:0000256" key="5">
    <source>
        <dbReference type="ARBA" id="ARBA00022748"/>
    </source>
</evidence>
<dbReference type="EMBL" id="CP158375">
    <property type="protein sequence ID" value="XDO97543.1"/>
    <property type="molecule type" value="Genomic_DNA"/>
</dbReference>
<evidence type="ECO:0000256" key="7">
    <source>
        <dbReference type="ARBA" id="ARBA00022989"/>
    </source>
</evidence>
<dbReference type="GO" id="GO:0005886">
    <property type="term" value="C:plasma membrane"/>
    <property type="evidence" value="ECO:0007669"/>
    <property type="project" value="UniProtKB-SubCell"/>
</dbReference>
<keyword evidence="4 10" id="KW-0479">Metal-binding</keyword>
<evidence type="ECO:0000256" key="3">
    <source>
        <dbReference type="ARBA" id="ARBA00022692"/>
    </source>
</evidence>
<comment type="subcellular location">
    <subcellularLocation>
        <location evidence="10">Cell membrane</location>
        <topology evidence="10">Single-pass type II membrane protein</topology>
    </subcellularLocation>
    <subcellularLocation>
        <location evidence="1">Membrane</location>
    </subcellularLocation>
</comment>
<evidence type="ECO:0000256" key="2">
    <source>
        <dbReference type="ARBA" id="ARBA00022617"/>
    </source>
</evidence>
<evidence type="ECO:0000256" key="9">
    <source>
        <dbReference type="ARBA" id="ARBA00023136"/>
    </source>
</evidence>
<dbReference type="AlphaFoldDB" id="A0AB39KV06"/>
<evidence type="ECO:0000256" key="8">
    <source>
        <dbReference type="ARBA" id="ARBA00023004"/>
    </source>
</evidence>
<dbReference type="PANTHER" id="PTHR34128">
    <property type="entry name" value="CYTOCHROME C-TYPE BIOGENESIS PROTEIN CCME HOMOLOG, MITOCHONDRIAL"/>
    <property type="match status" value="1"/>
</dbReference>
<evidence type="ECO:0000256" key="4">
    <source>
        <dbReference type="ARBA" id="ARBA00022723"/>
    </source>
</evidence>
<dbReference type="Gene3D" id="2.40.50.140">
    <property type="entry name" value="Nucleic acid-binding proteins"/>
    <property type="match status" value="1"/>
</dbReference>
<reference evidence="13" key="1">
    <citation type="submission" date="2024-06" db="EMBL/GenBank/DDBJ databases">
        <title>Caulobacter inopinatus, sp. nov.</title>
        <authorList>
            <person name="Donachie S.P."/>
        </authorList>
    </citation>
    <scope>NUCLEOTIDE SEQUENCE</scope>
    <source>
        <strain evidence="13">73W</strain>
    </source>
</reference>
<keyword evidence="10" id="KW-1003">Cell membrane</keyword>
<evidence type="ECO:0000256" key="11">
    <source>
        <dbReference type="PIRSR" id="PIRSR604329-50"/>
    </source>
</evidence>
<evidence type="ECO:0000256" key="1">
    <source>
        <dbReference type="ARBA" id="ARBA00004370"/>
    </source>
</evidence>
<keyword evidence="7 10" id="KW-1133">Transmembrane helix</keyword>